<protein>
    <submittedName>
        <fullName evidence="2">DUF3500 domain-containing protein</fullName>
    </submittedName>
</protein>
<reference evidence="2 3" key="1">
    <citation type="journal article" date="2013" name="J. Microbiol. Biotechnol.">
        <title>Novosphingobium ginsenosidimutans sp. nov., with the ability to convert ginsenoside.</title>
        <authorList>
            <person name="Kim J.K."/>
            <person name="He D."/>
            <person name="Liu Q.M."/>
            <person name="Park H.Y."/>
            <person name="Jung M.S."/>
            <person name="Yoon M.H."/>
            <person name="Kim S.C."/>
            <person name="Im W.T."/>
        </authorList>
    </citation>
    <scope>NUCLEOTIDE SEQUENCE [LARGE SCALE GENOMIC DNA]</scope>
    <source>
        <strain evidence="2 3">FW-6</strain>
    </source>
</reference>
<dbReference type="EMBL" id="CP042345">
    <property type="protein sequence ID" value="QEA16410.1"/>
    <property type="molecule type" value="Genomic_DNA"/>
</dbReference>
<dbReference type="PANTHER" id="PTHR37489:SF1">
    <property type="entry name" value="DUF3500 DOMAIN-CONTAINING PROTEIN"/>
    <property type="match status" value="1"/>
</dbReference>
<keyword evidence="3" id="KW-1185">Reference proteome</keyword>
<dbReference type="PANTHER" id="PTHR37489">
    <property type="entry name" value="DUF3500 DOMAIN-CONTAINING PROTEIN"/>
    <property type="match status" value="1"/>
</dbReference>
<dbReference type="AlphaFoldDB" id="A0A5B8S4R3"/>
<dbReference type="KEGG" id="ngf:FRF71_09845"/>
<evidence type="ECO:0000256" key="1">
    <source>
        <dbReference type="SAM" id="SignalP"/>
    </source>
</evidence>
<gene>
    <name evidence="2" type="ORF">FRF71_09845</name>
</gene>
<accession>A0A5B8S4R3</accession>
<dbReference type="Pfam" id="PF12006">
    <property type="entry name" value="DUF3500"/>
    <property type="match status" value="1"/>
</dbReference>
<keyword evidence="1" id="KW-0732">Signal</keyword>
<feature type="signal peptide" evidence="1">
    <location>
        <begin position="1"/>
        <end position="23"/>
    </location>
</feature>
<dbReference type="RefSeq" id="WP_147090491.1">
    <property type="nucleotide sequence ID" value="NZ_BAABJD010000006.1"/>
</dbReference>
<organism evidence="2 3">
    <name type="scientific">Novosphingobium ginsenosidimutans</name>
    <dbReference type="NCBI Taxonomy" id="1176536"/>
    <lineage>
        <taxon>Bacteria</taxon>
        <taxon>Pseudomonadati</taxon>
        <taxon>Pseudomonadota</taxon>
        <taxon>Alphaproteobacteria</taxon>
        <taxon>Sphingomonadales</taxon>
        <taxon>Sphingomonadaceae</taxon>
        <taxon>Novosphingobium</taxon>
    </lineage>
</organism>
<dbReference type="Proteomes" id="UP000321172">
    <property type="component" value="Chromosome"/>
</dbReference>
<feature type="chain" id="PRO_5023014780" evidence="1">
    <location>
        <begin position="24"/>
        <end position="374"/>
    </location>
</feature>
<name>A0A5B8S4R3_9SPHN</name>
<dbReference type="InterPro" id="IPR021889">
    <property type="entry name" value="DUF3500"/>
</dbReference>
<evidence type="ECO:0000313" key="3">
    <source>
        <dbReference type="Proteomes" id="UP000321172"/>
    </source>
</evidence>
<evidence type="ECO:0000313" key="2">
    <source>
        <dbReference type="EMBL" id="QEA16410.1"/>
    </source>
</evidence>
<proteinExistence type="predicted"/>
<dbReference type="OrthoDB" id="581140at2"/>
<sequence>MNRFTTAIAFCAAALALPGTALAHPAAVHSSAGSAARAAAMSDAATRFVATLDPAQRKKFIRALDDNAARTDWSNLPATAYPRTALALSELSDVQRVALHDLMAAAMSGEGYGEAATIMWIDDILHGIEAANLPNVPAERRAAAERGVAARGSGNYWISLFGEPGSRSWAWMINGHHFAANFTVVDGRIAFTPLFLGANPQIVRQGPYAGWRVLDHEIAGGFALIAALDPDQRKAALAGAAVDPAQFTGKGKKDKPQLPVGIAANRLSPAQRERLMALVEEFVGFANREAAAAQIAAIRADGPAKLHFAWWGSSDDRTKRFMYRIAGPSILIEYVREPQADGSGANHVHAIVRDPRNDYGEDWLARHYSEAPHP</sequence>